<keyword evidence="2" id="KW-0472">Membrane</keyword>
<reference evidence="5" key="1">
    <citation type="submission" date="2023-08" db="EMBL/GenBank/DDBJ databases">
        <title>Chromosome-level Genome Assembly of mud carp (Cirrhinus molitorella).</title>
        <authorList>
            <person name="Liu H."/>
        </authorList>
    </citation>
    <scope>NUCLEOTIDE SEQUENCE</scope>
    <source>
        <strain evidence="5">Prfri</strain>
        <tissue evidence="5">Muscle</tissue>
    </source>
</reference>
<dbReference type="InterPro" id="IPR013106">
    <property type="entry name" value="Ig_V-set"/>
</dbReference>
<keyword evidence="2" id="KW-1133">Transmembrane helix</keyword>
<evidence type="ECO:0000256" key="2">
    <source>
        <dbReference type="SAM" id="Phobius"/>
    </source>
</evidence>
<dbReference type="GO" id="GO:0030183">
    <property type="term" value="P:B cell differentiation"/>
    <property type="evidence" value="ECO:0007669"/>
    <property type="project" value="TreeGrafter"/>
</dbReference>
<dbReference type="AlphaFoldDB" id="A0AA88PZH2"/>
<dbReference type="InterPro" id="IPR003599">
    <property type="entry name" value="Ig_sub"/>
</dbReference>
<dbReference type="PANTHER" id="PTHR14334">
    <property type="entry name" value="B-CELL ANTIGEN RECEPTOR COMPLEX-ASSOCIATED PROTEIN"/>
    <property type="match status" value="1"/>
</dbReference>
<keyword evidence="2" id="KW-0812">Transmembrane</keyword>
<dbReference type="GO" id="GO:0019815">
    <property type="term" value="C:B cell receptor complex"/>
    <property type="evidence" value="ECO:0007669"/>
    <property type="project" value="TreeGrafter"/>
</dbReference>
<sequence length="260" mass="29489">MDQLCSTIFFLLLTGHLINRTSQEELSVHLEPKYIHVCEGESITINCTFQPGGTHKVSWHYSQKPDLGCDSNKIPEEQRFHTNRSDTWATLNINSTKTNDSGWYFCMVTKDIPVLEKKCSNGTQVQVDVNITKVKPTQMPNQTDILTTQDSPKTCLITTTAIPTTSSTKPFSIVQWWIWLAIAVGCVVLVVTIVCIYMLTRKPKDIIYENTKPVESRCWRHNRTKMDICDLPASKKTDTIKPLRKLSKQLGFGRSLIPGI</sequence>
<dbReference type="EMBL" id="JAUYZG010000005">
    <property type="protein sequence ID" value="KAK2907062.1"/>
    <property type="molecule type" value="Genomic_DNA"/>
</dbReference>
<keyword evidence="1" id="KW-0393">Immunoglobulin domain</keyword>
<accession>A0AA88PZH2</accession>
<dbReference type="PROSITE" id="PS50835">
    <property type="entry name" value="IG_LIKE"/>
    <property type="match status" value="1"/>
</dbReference>
<dbReference type="GO" id="GO:0009897">
    <property type="term" value="C:external side of plasma membrane"/>
    <property type="evidence" value="ECO:0007669"/>
    <property type="project" value="TreeGrafter"/>
</dbReference>
<proteinExistence type="predicted"/>
<dbReference type="Pfam" id="PF07686">
    <property type="entry name" value="V-set"/>
    <property type="match status" value="1"/>
</dbReference>
<dbReference type="InterPro" id="IPR013783">
    <property type="entry name" value="Ig-like_fold"/>
</dbReference>
<dbReference type="Proteomes" id="UP001187343">
    <property type="component" value="Unassembled WGS sequence"/>
</dbReference>
<evidence type="ECO:0000256" key="1">
    <source>
        <dbReference type="ARBA" id="ARBA00023319"/>
    </source>
</evidence>
<dbReference type="InterPro" id="IPR007110">
    <property type="entry name" value="Ig-like_dom"/>
</dbReference>
<keyword evidence="6" id="KW-1185">Reference proteome</keyword>
<dbReference type="InterPro" id="IPR036179">
    <property type="entry name" value="Ig-like_dom_sf"/>
</dbReference>
<evidence type="ECO:0000256" key="3">
    <source>
        <dbReference type="SAM" id="SignalP"/>
    </source>
</evidence>
<dbReference type="SUPFAM" id="SSF48726">
    <property type="entry name" value="Immunoglobulin"/>
    <property type="match status" value="1"/>
</dbReference>
<gene>
    <name evidence="5" type="ORF">Q8A67_006047</name>
</gene>
<dbReference type="GO" id="GO:0050853">
    <property type="term" value="P:B cell receptor signaling pathway"/>
    <property type="evidence" value="ECO:0007669"/>
    <property type="project" value="TreeGrafter"/>
</dbReference>
<feature type="domain" description="Ig-like" evidence="4">
    <location>
        <begin position="24"/>
        <end position="130"/>
    </location>
</feature>
<dbReference type="SMART" id="SM00409">
    <property type="entry name" value="IG"/>
    <property type="match status" value="1"/>
</dbReference>
<evidence type="ECO:0000259" key="4">
    <source>
        <dbReference type="PROSITE" id="PS50835"/>
    </source>
</evidence>
<protein>
    <recommendedName>
        <fullName evidence="4">Ig-like domain-containing protein</fullName>
    </recommendedName>
</protein>
<name>A0AA88PZH2_9TELE</name>
<dbReference type="Gene3D" id="2.60.40.10">
    <property type="entry name" value="Immunoglobulins"/>
    <property type="match status" value="1"/>
</dbReference>
<keyword evidence="3" id="KW-0732">Signal</keyword>
<evidence type="ECO:0000313" key="5">
    <source>
        <dbReference type="EMBL" id="KAK2907062.1"/>
    </source>
</evidence>
<comment type="caution">
    <text evidence="5">The sequence shown here is derived from an EMBL/GenBank/DDBJ whole genome shotgun (WGS) entry which is preliminary data.</text>
</comment>
<feature type="signal peptide" evidence="3">
    <location>
        <begin position="1"/>
        <end position="23"/>
    </location>
</feature>
<feature type="chain" id="PRO_5041637114" description="Ig-like domain-containing protein" evidence="3">
    <location>
        <begin position="24"/>
        <end position="260"/>
    </location>
</feature>
<dbReference type="CDD" id="cd00099">
    <property type="entry name" value="IgV"/>
    <property type="match status" value="1"/>
</dbReference>
<organism evidence="5 6">
    <name type="scientific">Cirrhinus molitorella</name>
    <name type="common">mud carp</name>
    <dbReference type="NCBI Taxonomy" id="172907"/>
    <lineage>
        <taxon>Eukaryota</taxon>
        <taxon>Metazoa</taxon>
        <taxon>Chordata</taxon>
        <taxon>Craniata</taxon>
        <taxon>Vertebrata</taxon>
        <taxon>Euteleostomi</taxon>
        <taxon>Actinopterygii</taxon>
        <taxon>Neopterygii</taxon>
        <taxon>Teleostei</taxon>
        <taxon>Ostariophysi</taxon>
        <taxon>Cypriniformes</taxon>
        <taxon>Cyprinidae</taxon>
        <taxon>Labeoninae</taxon>
        <taxon>Labeonini</taxon>
        <taxon>Cirrhinus</taxon>
    </lineage>
</organism>
<evidence type="ECO:0000313" key="6">
    <source>
        <dbReference type="Proteomes" id="UP001187343"/>
    </source>
</evidence>
<feature type="transmembrane region" description="Helical" evidence="2">
    <location>
        <begin position="176"/>
        <end position="199"/>
    </location>
</feature>